<dbReference type="PANTHER" id="PTHR34109">
    <property type="entry name" value="BNAUNNG04460D PROTEIN-RELATED"/>
    <property type="match status" value="1"/>
</dbReference>
<dbReference type="PANTHER" id="PTHR34109:SF1">
    <property type="entry name" value="VOC DOMAIN-CONTAINING PROTEIN"/>
    <property type="match status" value="1"/>
</dbReference>
<dbReference type="InterPro" id="IPR054576">
    <property type="entry name" value="At5g48480-like_N"/>
</dbReference>
<dbReference type="InterPro" id="IPR029068">
    <property type="entry name" value="Glyas_Bleomycin-R_OHBP_Dase"/>
</dbReference>
<dbReference type="Pfam" id="PF22650">
    <property type="entry name" value="At5g48480-like_C"/>
    <property type="match status" value="1"/>
</dbReference>
<organism evidence="2 3">
    <name type="scientific">Kingdonia uniflora</name>
    <dbReference type="NCBI Taxonomy" id="39325"/>
    <lineage>
        <taxon>Eukaryota</taxon>
        <taxon>Viridiplantae</taxon>
        <taxon>Streptophyta</taxon>
        <taxon>Embryophyta</taxon>
        <taxon>Tracheophyta</taxon>
        <taxon>Spermatophyta</taxon>
        <taxon>Magnoliopsida</taxon>
        <taxon>Ranunculales</taxon>
        <taxon>Circaeasteraceae</taxon>
        <taxon>Kingdonia</taxon>
    </lineage>
</organism>
<dbReference type="InterPro" id="IPR054575">
    <property type="entry name" value="At5g48480-like_C"/>
</dbReference>
<dbReference type="CDD" id="cd07246">
    <property type="entry name" value="VOC_like"/>
    <property type="match status" value="1"/>
</dbReference>
<evidence type="ECO:0000313" key="2">
    <source>
        <dbReference type="EMBL" id="KAF6161959.1"/>
    </source>
</evidence>
<protein>
    <recommendedName>
        <fullName evidence="1">VOC domain-containing protein</fullName>
    </recommendedName>
</protein>
<evidence type="ECO:0000259" key="1">
    <source>
        <dbReference type="PROSITE" id="PS51819"/>
    </source>
</evidence>
<dbReference type="Proteomes" id="UP000541444">
    <property type="component" value="Unassembled WGS sequence"/>
</dbReference>
<proteinExistence type="predicted"/>
<keyword evidence="3" id="KW-1185">Reference proteome</keyword>
<accession>A0A7J7N434</accession>
<dbReference type="AlphaFoldDB" id="A0A7J7N434"/>
<dbReference type="SUPFAM" id="SSF54593">
    <property type="entry name" value="Glyoxalase/Bleomycin resistance protein/Dihydroxybiphenyl dioxygenase"/>
    <property type="match status" value="1"/>
</dbReference>
<dbReference type="InterPro" id="IPR037523">
    <property type="entry name" value="VOC_core"/>
</dbReference>
<comment type="caution">
    <text evidence="2">The sequence shown here is derived from an EMBL/GenBank/DDBJ whole genome shotgun (WGS) entry which is preliminary data.</text>
</comment>
<dbReference type="Pfam" id="PF22656">
    <property type="entry name" value="At5g48480-like_N"/>
    <property type="match status" value="1"/>
</dbReference>
<reference evidence="2 3" key="1">
    <citation type="journal article" date="2020" name="IScience">
        <title>Genome Sequencing of the Endangered Kingdonia uniflora (Circaeasteraceae, Ranunculales) Reveals Potential Mechanisms of Evolutionary Specialization.</title>
        <authorList>
            <person name="Sun Y."/>
            <person name="Deng T."/>
            <person name="Zhang A."/>
            <person name="Moore M.J."/>
            <person name="Landis J.B."/>
            <person name="Lin N."/>
            <person name="Zhang H."/>
            <person name="Zhang X."/>
            <person name="Huang J."/>
            <person name="Zhang X."/>
            <person name="Sun H."/>
            <person name="Wang H."/>
        </authorList>
    </citation>
    <scope>NUCLEOTIDE SEQUENCE [LARGE SCALE GENOMIC DNA]</scope>
    <source>
        <strain evidence="2">TB1705</strain>
        <tissue evidence="2">Leaf</tissue>
    </source>
</reference>
<dbReference type="PROSITE" id="PS51819">
    <property type="entry name" value="VOC"/>
    <property type="match status" value="1"/>
</dbReference>
<sequence>MATNGDGAEKSVMVLSVKPQLVFAASTASDAINFYKAAFGAEELKRDMHPKRKADQEFPVILSAHLKLGSTVFLVSDHSDDDSIVAPPVKGVVSGCVFCLETDDVDGLVAKAVKAGGVVVDDGGEVTKEGMADCCGGKVGKITDPYGYVWVICSVGATGDVEVKKVEGGDVEA</sequence>
<dbReference type="Gene3D" id="3.10.180.10">
    <property type="entry name" value="2,3-Dihydroxybiphenyl 1,2-Dioxygenase, domain 1"/>
    <property type="match status" value="1"/>
</dbReference>
<name>A0A7J7N434_9MAGN</name>
<evidence type="ECO:0000313" key="3">
    <source>
        <dbReference type="Proteomes" id="UP000541444"/>
    </source>
</evidence>
<dbReference type="OrthoDB" id="2013034at2759"/>
<dbReference type="EMBL" id="JACGCM010001068">
    <property type="protein sequence ID" value="KAF6161959.1"/>
    <property type="molecule type" value="Genomic_DNA"/>
</dbReference>
<gene>
    <name evidence="2" type="ORF">GIB67_002742</name>
</gene>
<feature type="domain" description="VOC" evidence="1">
    <location>
        <begin position="17"/>
        <end position="155"/>
    </location>
</feature>